<comment type="catalytic activity">
    <reaction evidence="1">
        <text>[protein]-peptidylproline (omega=180) = [protein]-peptidylproline (omega=0)</text>
        <dbReference type="Rhea" id="RHEA:16237"/>
        <dbReference type="Rhea" id="RHEA-COMP:10747"/>
        <dbReference type="Rhea" id="RHEA-COMP:10748"/>
        <dbReference type="ChEBI" id="CHEBI:83833"/>
        <dbReference type="ChEBI" id="CHEBI:83834"/>
        <dbReference type="EC" id="5.2.1.8"/>
    </reaction>
</comment>
<reference evidence="6" key="1">
    <citation type="journal article" date="2012" name="PLoS ONE">
        <title>Gene sets for utilization of primary and secondary nutrition supplies in the distal gut of endangered iberian lynx.</title>
        <authorList>
            <person name="Alcaide M."/>
            <person name="Messina E."/>
            <person name="Richter M."/>
            <person name="Bargiela R."/>
            <person name="Peplies J."/>
            <person name="Huws S.A."/>
            <person name="Newbold C.J."/>
            <person name="Golyshin P.N."/>
            <person name="Simon M.A."/>
            <person name="Lopez G."/>
            <person name="Yakimov M.M."/>
            <person name="Ferrer M."/>
        </authorList>
    </citation>
    <scope>NUCLEOTIDE SEQUENCE</scope>
</reference>
<evidence type="ECO:0000256" key="1">
    <source>
        <dbReference type="ARBA" id="ARBA00000971"/>
    </source>
</evidence>
<organism evidence="6">
    <name type="scientific">gut metagenome</name>
    <dbReference type="NCBI Taxonomy" id="749906"/>
    <lineage>
        <taxon>unclassified sequences</taxon>
        <taxon>metagenomes</taxon>
        <taxon>organismal metagenomes</taxon>
    </lineage>
</organism>
<evidence type="ECO:0000256" key="2">
    <source>
        <dbReference type="ARBA" id="ARBA00013194"/>
    </source>
</evidence>
<sequence>MKTKFIALLLFCVGLVACTEKDGDKANHPAAQFNTNIDSLSYALGMGYSASKAELEMILDKSGSDKAFIEQLLKGVKDGISDANKEELAYYIGLEAGVNMRSQIIEVAEEQLFGDDSTQQLNIDNFIAGFCDVIDGKQDFKVNGAVLEPAMATDYVQQTIDQIKLDRFTRRYPKERKASDDFFRQIAQEKGIDSLDCGIYYKVLKKGRGPKPTIGNIVSIEYEGKLIDGTLITTSHAITDVAVKDGIINFPGFTDMVTNMPLGSEWIGYIPWQLCYGPEGYSDMIPPFSSIIFKVKLYNIK</sequence>
<dbReference type="SUPFAM" id="SSF54534">
    <property type="entry name" value="FKBP-like"/>
    <property type="match status" value="1"/>
</dbReference>
<feature type="domain" description="PPIase FKBP-type" evidence="5">
    <location>
        <begin position="215"/>
        <end position="301"/>
    </location>
</feature>
<dbReference type="GO" id="GO:0006457">
    <property type="term" value="P:protein folding"/>
    <property type="evidence" value="ECO:0007669"/>
    <property type="project" value="InterPro"/>
</dbReference>
<dbReference type="AlphaFoldDB" id="J9DA90"/>
<keyword evidence="3" id="KW-0697">Rotamase</keyword>
<dbReference type="PROSITE" id="PS50059">
    <property type="entry name" value="FKBP_PPIASE"/>
    <property type="match status" value="1"/>
</dbReference>
<protein>
    <recommendedName>
        <fullName evidence="2">peptidylprolyl isomerase</fullName>
        <ecNumber evidence="2">5.2.1.8</ecNumber>
    </recommendedName>
</protein>
<accession>J9DA90</accession>
<dbReference type="PANTHER" id="PTHR43811">
    <property type="entry name" value="FKBP-TYPE PEPTIDYL-PROLYL CIS-TRANS ISOMERASE FKPA"/>
    <property type="match status" value="1"/>
</dbReference>
<dbReference type="PANTHER" id="PTHR43811:SF19">
    <property type="entry name" value="39 KDA FK506-BINDING NUCLEAR PROTEIN"/>
    <property type="match status" value="1"/>
</dbReference>
<dbReference type="InterPro" id="IPR000774">
    <property type="entry name" value="PPIase_FKBP_N"/>
</dbReference>
<evidence type="ECO:0000259" key="5">
    <source>
        <dbReference type="PROSITE" id="PS50059"/>
    </source>
</evidence>
<gene>
    <name evidence="6" type="ORF">EVA_02099</name>
</gene>
<proteinExistence type="predicted"/>
<dbReference type="Gene3D" id="3.10.50.40">
    <property type="match status" value="1"/>
</dbReference>
<dbReference type="InterPro" id="IPR036944">
    <property type="entry name" value="PPIase_FKBP_N_sf"/>
</dbReference>
<dbReference type="GO" id="GO:0003755">
    <property type="term" value="F:peptidyl-prolyl cis-trans isomerase activity"/>
    <property type="evidence" value="ECO:0007669"/>
    <property type="project" value="UniProtKB-KW"/>
</dbReference>
<dbReference type="Pfam" id="PF00254">
    <property type="entry name" value="FKBP_C"/>
    <property type="match status" value="1"/>
</dbReference>
<dbReference type="EMBL" id="AMCI01000319">
    <property type="protein sequence ID" value="EJX09791.1"/>
    <property type="molecule type" value="Genomic_DNA"/>
</dbReference>
<dbReference type="PROSITE" id="PS51257">
    <property type="entry name" value="PROKAR_LIPOPROTEIN"/>
    <property type="match status" value="1"/>
</dbReference>
<dbReference type="Gene3D" id="1.10.287.460">
    <property type="entry name" value="Peptidyl-prolyl cis-trans isomerase, FKBP-type, N-terminal domain"/>
    <property type="match status" value="1"/>
</dbReference>
<evidence type="ECO:0000256" key="3">
    <source>
        <dbReference type="ARBA" id="ARBA00023110"/>
    </source>
</evidence>
<dbReference type="InterPro" id="IPR001179">
    <property type="entry name" value="PPIase_FKBP_dom"/>
</dbReference>
<name>J9DA90_9ZZZZ</name>
<keyword evidence="4 6" id="KW-0413">Isomerase</keyword>
<comment type="caution">
    <text evidence="6">The sequence shown here is derived from an EMBL/GenBank/DDBJ whole genome shotgun (WGS) entry which is preliminary data.</text>
</comment>
<dbReference type="InterPro" id="IPR046357">
    <property type="entry name" value="PPIase_dom_sf"/>
</dbReference>
<dbReference type="EC" id="5.2.1.8" evidence="2"/>
<evidence type="ECO:0000313" key="6">
    <source>
        <dbReference type="EMBL" id="EJX09791.1"/>
    </source>
</evidence>
<evidence type="ECO:0000256" key="4">
    <source>
        <dbReference type="ARBA" id="ARBA00023235"/>
    </source>
</evidence>
<dbReference type="Pfam" id="PF01346">
    <property type="entry name" value="FKBP_N"/>
    <property type="match status" value="1"/>
</dbReference>